<accession>A0AA49GLJ3</accession>
<dbReference type="Pfam" id="PF13715">
    <property type="entry name" value="CarbopepD_reg_2"/>
    <property type="match status" value="1"/>
</dbReference>
<evidence type="ECO:0000259" key="10">
    <source>
        <dbReference type="Pfam" id="PF07715"/>
    </source>
</evidence>
<keyword evidence="2 7" id="KW-0813">Transport</keyword>
<proteinExistence type="inferred from homology"/>
<feature type="region of interest" description="Disordered" evidence="8">
    <location>
        <begin position="27"/>
        <end position="49"/>
    </location>
</feature>
<organism evidence="11">
    <name type="scientific">Roseihalotalea indica</name>
    <dbReference type="NCBI Taxonomy" id="2867963"/>
    <lineage>
        <taxon>Bacteria</taxon>
        <taxon>Pseudomonadati</taxon>
        <taxon>Bacteroidota</taxon>
        <taxon>Cytophagia</taxon>
        <taxon>Cytophagales</taxon>
        <taxon>Catalimonadaceae</taxon>
        <taxon>Roseihalotalea</taxon>
    </lineage>
</organism>
<dbReference type="InterPro" id="IPR008969">
    <property type="entry name" value="CarboxyPept-like_regulatory"/>
</dbReference>
<sequence>MNKCYLFVVAGLILFVWTHSGHSQQLATNTSPVYKSPGSDDKDVQDQSESLSSAIKKLASHFQVSISYDPAILQEKTAAKPSRLEGSLDENLKALLKPHQLQFRKLEEGYYVIQPTKQINTIRKSTPREEPVKRPTLNFTINPASKPALSSPGTIDQTISGQVLDGETSDPLPGVNVLAKGTTQGTVTDINGNFRLTVGDDVTTLVFSSIGYLTKEAPIDASNSLNITLMPDVQSLSEVVVVGYSTKRQSELSSSVATVESEELKEGVISQNLGNMLQGKVSGLTISNSGGRPGDDTNIVIRGVGSIGAGYEPLYVVDGVIGGSANPMDIESVTVLKDAAATGLYGSRAANGVIIITTKQGKSGETKVSYSASAGPTYHRYGNIEMMNSAELYDRQRMGFQNFYDAQVAAGDPNFTDIPFEQYLENVLPSSLLENDTDWQSLLTRTGYVNQHQLSISGGNEKTTFYVSGNYYYEQGTILSTDYRNLNFRTNLTHKISDRFTLHTRINAGADKRPNEPLGGQEGTMAQFYNNVPWDPAFEEDGVTPYNPSGDGNNWIGNARSNYFFNKDHQSDFTRNNRFSTDLQLDVALTDWMSFSTTNRLGYIGTDWRQLLDREHQLANFENGRISEENTKNVSFLTSNLLNMSYSFGDHNLSGILGQEYNYINNSFTGAVGMDLAQGLSALSAAGSPKSVSGNITETGFFSYFGQLDYNYQNRYFLVGSLRRDASSRFGANNRWAPFYSVGASWNISNESFLSNASWIDLLKLRASYGTTGNANIAPYLSLGTYTFSTASTYNGISGARPARIENPNLTWEIAYSTNIGLEFALLDRIRLEVDVYNRENKSLLQNVPLSAASGFTEQQRNVGSVRNRGIDLNLRTVNLDGPFRWETTFNVNVNRNKVMSLNQGEDIASGQMRIREGLPLRYFYMKEWAGVDPQTGDPLWVRWEDGEGNIIQGADKQEPANITTTNVYNQASNLFVRSAYPDFTGGIRSDMFYKNFSLSMLFNFAMGQSIYFAARERIDSDNNSTNQNQMKLYEDWVRWEKPGDIATHPKLLSGGSASNGTSSRYLEDASFFRIQNVRLGYTFPEQLYKFSNLRLFASVDYLAVFTKFSGADPDVNMENSVINQGANSARYSPTRKFLLGVSFNL</sequence>
<evidence type="ECO:0000256" key="3">
    <source>
        <dbReference type="ARBA" id="ARBA00022452"/>
    </source>
</evidence>
<evidence type="ECO:0000256" key="4">
    <source>
        <dbReference type="ARBA" id="ARBA00022692"/>
    </source>
</evidence>
<dbReference type="NCBIfam" id="TIGR04057">
    <property type="entry name" value="SusC_RagA_signa"/>
    <property type="match status" value="1"/>
</dbReference>
<evidence type="ECO:0000256" key="7">
    <source>
        <dbReference type="PROSITE-ProRule" id="PRU01360"/>
    </source>
</evidence>
<dbReference type="Gene3D" id="2.170.130.10">
    <property type="entry name" value="TonB-dependent receptor, plug domain"/>
    <property type="match status" value="1"/>
</dbReference>
<keyword evidence="9" id="KW-0732">Signal</keyword>
<evidence type="ECO:0000256" key="6">
    <source>
        <dbReference type="ARBA" id="ARBA00023237"/>
    </source>
</evidence>
<keyword evidence="4 7" id="KW-0812">Transmembrane</keyword>
<evidence type="ECO:0000256" key="1">
    <source>
        <dbReference type="ARBA" id="ARBA00004571"/>
    </source>
</evidence>
<dbReference type="InterPro" id="IPR036942">
    <property type="entry name" value="Beta-barrel_TonB_sf"/>
</dbReference>
<keyword evidence="11" id="KW-0675">Receptor</keyword>
<keyword evidence="3 7" id="KW-1134">Transmembrane beta strand</keyword>
<dbReference type="InterPro" id="IPR037066">
    <property type="entry name" value="Plug_dom_sf"/>
</dbReference>
<dbReference type="AlphaFoldDB" id="A0AA49GLJ3"/>
<dbReference type="PROSITE" id="PS52016">
    <property type="entry name" value="TONB_DEPENDENT_REC_3"/>
    <property type="match status" value="1"/>
</dbReference>
<keyword evidence="6 7" id="KW-0998">Cell outer membrane</keyword>
<dbReference type="InterPro" id="IPR039426">
    <property type="entry name" value="TonB-dep_rcpt-like"/>
</dbReference>
<evidence type="ECO:0000256" key="8">
    <source>
        <dbReference type="SAM" id="MobiDB-lite"/>
    </source>
</evidence>
<feature type="domain" description="TonB-dependent receptor plug" evidence="10">
    <location>
        <begin position="249"/>
        <end position="353"/>
    </location>
</feature>
<comment type="subcellular location">
    <subcellularLocation>
        <location evidence="1 7">Cell outer membrane</location>
        <topology evidence="1 7">Multi-pass membrane protein</topology>
    </subcellularLocation>
</comment>
<dbReference type="Gene3D" id="2.40.170.20">
    <property type="entry name" value="TonB-dependent receptor, beta-barrel domain"/>
    <property type="match status" value="1"/>
</dbReference>
<dbReference type="Pfam" id="PF07715">
    <property type="entry name" value="Plug"/>
    <property type="match status" value="1"/>
</dbReference>
<dbReference type="SUPFAM" id="SSF56935">
    <property type="entry name" value="Porins"/>
    <property type="match status" value="1"/>
</dbReference>
<dbReference type="Gene3D" id="3.55.50.30">
    <property type="match status" value="1"/>
</dbReference>
<protein>
    <submittedName>
        <fullName evidence="11">TonB-dependent receptor</fullName>
    </submittedName>
</protein>
<reference evidence="11" key="1">
    <citation type="journal article" date="2023" name="Comput. Struct. Biotechnol. J.">
        <title>Discovery of a novel marine Bacteroidetes with a rich repertoire of carbohydrate-active enzymes.</title>
        <authorList>
            <person name="Chen B."/>
            <person name="Liu G."/>
            <person name="Chen Q."/>
            <person name="Wang H."/>
            <person name="Liu L."/>
            <person name="Tang K."/>
        </authorList>
    </citation>
    <scope>NUCLEOTIDE SEQUENCE</scope>
    <source>
        <strain evidence="11">TK19036</strain>
    </source>
</reference>
<evidence type="ECO:0000256" key="2">
    <source>
        <dbReference type="ARBA" id="ARBA00022448"/>
    </source>
</evidence>
<feature type="chain" id="PRO_5041362829" evidence="9">
    <location>
        <begin position="24"/>
        <end position="1146"/>
    </location>
</feature>
<dbReference type="NCBIfam" id="TIGR04056">
    <property type="entry name" value="OMP_RagA_SusC"/>
    <property type="match status" value="1"/>
</dbReference>
<reference evidence="11" key="2">
    <citation type="journal article" date="2024" name="Antonie Van Leeuwenhoek">
        <title>Roseihalotalea indica gen. nov., sp. nov., a halophilic Bacteroidetes from mesopelagic Southwest Indian Ocean with higher carbohydrate metabolic potential.</title>
        <authorList>
            <person name="Chen B."/>
            <person name="Zhang M."/>
            <person name="Lin D."/>
            <person name="Ye J."/>
            <person name="Tang K."/>
        </authorList>
    </citation>
    <scope>NUCLEOTIDE SEQUENCE</scope>
    <source>
        <strain evidence="11">TK19036</strain>
    </source>
</reference>
<dbReference type="Gene3D" id="2.60.40.1120">
    <property type="entry name" value="Carboxypeptidase-like, regulatory domain"/>
    <property type="match status" value="1"/>
</dbReference>
<evidence type="ECO:0000313" key="11">
    <source>
        <dbReference type="EMBL" id="WKN35613.1"/>
    </source>
</evidence>
<keyword evidence="5 7" id="KW-0472">Membrane</keyword>
<name>A0AA49GLJ3_9BACT</name>
<dbReference type="InterPro" id="IPR023996">
    <property type="entry name" value="TonB-dep_OMP_SusC/RagA"/>
</dbReference>
<dbReference type="InterPro" id="IPR012910">
    <property type="entry name" value="Plug_dom"/>
</dbReference>
<evidence type="ECO:0000256" key="9">
    <source>
        <dbReference type="SAM" id="SignalP"/>
    </source>
</evidence>
<comment type="similarity">
    <text evidence="7">Belongs to the TonB-dependent receptor family.</text>
</comment>
<evidence type="ECO:0000256" key="5">
    <source>
        <dbReference type="ARBA" id="ARBA00023136"/>
    </source>
</evidence>
<dbReference type="GO" id="GO:0009279">
    <property type="term" value="C:cell outer membrane"/>
    <property type="evidence" value="ECO:0007669"/>
    <property type="project" value="UniProtKB-SubCell"/>
</dbReference>
<feature type="signal peptide" evidence="9">
    <location>
        <begin position="1"/>
        <end position="23"/>
    </location>
</feature>
<gene>
    <name evidence="11" type="ORF">K4G66_24900</name>
</gene>
<dbReference type="InterPro" id="IPR023997">
    <property type="entry name" value="TonB-dep_OMP_SusC/RagA_CS"/>
</dbReference>
<dbReference type="EMBL" id="CP120682">
    <property type="protein sequence ID" value="WKN35613.1"/>
    <property type="molecule type" value="Genomic_DNA"/>
</dbReference>
<dbReference type="SUPFAM" id="SSF49464">
    <property type="entry name" value="Carboxypeptidase regulatory domain-like"/>
    <property type="match status" value="1"/>
</dbReference>